<dbReference type="AlphaFoldDB" id="A0A287BEA6"/>
<organism evidence="1 2">
    <name type="scientific">Sus scrofa</name>
    <name type="common">Pig</name>
    <dbReference type="NCBI Taxonomy" id="9823"/>
    <lineage>
        <taxon>Eukaryota</taxon>
        <taxon>Metazoa</taxon>
        <taxon>Chordata</taxon>
        <taxon>Craniata</taxon>
        <taxon>Vertebrata</taxon>
        <taxon>Euteleostomi</taxon>
        <taxon>Mammalia</taxon>
        <taxon>Eutheria</taxon>
        <taxon>Laurasiatheria</taxon>
        <taxon>Artiodactyla</taxon>
        <taxon>Suina</taxon>
        <taxon>Suidae</taxon>
        <taxon>Sus</taxon>
    </lineage>
</organism>
<dbReference type="OMA" id="FTELQYY"/>
<reference evidence="1" key="3">
    <citation type="submission" date="2025-08" db="UniProtKB">
        <authorList>
            <consortium name="Ensembl"/>
        </authorList>
    </citation>
    <scope>IDENTIFICATION</scope>
</reference>
<accession>A0A287BEA6</accession>
<dbReference type="InParanoid" id="A0A287BEA6"/>
<reference evidence="1" key="4">
    <citation type="submission" date="2025-09" db="UniProtKB">
        <authorList>
            <consortium name="Ensembl"/>
        </authorList>
    </citation>
    <scope>IDENTIFICATION</scope>
</reference>
<dbReference type="PANTHER" id="PTHR20437:SF5">
    <property type="match status" value="1"/>
</dbReference>
<dbReference type="Proteomes" id="UP000008227">
    <property type="component" value="Chromosome 3"/>
</dbReference>
<dbReference type="Bgee" id="ENSSSCG00000039405">
    <property type="expression patterns" value="Expressed in duodenum and 46 other cell types or tissues"/>
</dbReference>
<dbReference type="InterPro" id="IPR043521">
    <property type="entry name" value="TNFR_13C/17"/>
</dbReference>
<keyword evidence="2" id="KW-1185">Reference proteome</keyword>
<dbReference type="Ensembl" id="ENSSSCT00000048020.1">
    <property type="protein sequence ID" value="ENSSSCP00000054879.1"/>
    <property type="gene ID" value="ENSSSCG00000039405.1"/>
</dbReference>
<dbReference type="GO" id="GO:0033209">
    <property type="term" value="P:tumor necrosis factor-mediated signaling pathway"/>
    <property type="evidence" value="ECO:0007669"/>
    <property type="project" value="InterPro"/>
</dbReference>
<name>A0A287BEA6_PIG</name>
<evidence type="ECO:0000313" key="1">
    <source>
        <dbReference type="Ensembl" id="ENSSSCP00000054879.1"/>
    </source>
</evidence>
<proteinExistence type="predicted"/>
<dbReference type="GeneTree" id="ENSGT00390000002627"/>
<reference evidence="2" key="1">
    <citation type="submission" date="2009-11" db="EMBL/GenBank/DDBJ databases">
        <authorList>
            <consortium name="Porcine genome sequencing project"/>
        </authorList>
    </citation>
    <scope>NUCLEOTIDE SEQUENCE [LARGE SCALE GENOMIC DNA]</scope>
    <source>
        <strain evidence="2">Duroc</strain>
    </source>
</reference>
<evidence type="ECO:0000313" key="2">
    <source>
        <dbReference type="Proteomes" id="UP000008227"/>
    </source>
</evidence>
<protein>
    <submittedName>
        <fullName evidence="1">Uncharacterized protein</fullName>
    </submittedName>
</protein>
<reference evidence="1" key="2">
    <citation type="journal article" date="2020" name="Gigascience">
        <title>An improved pig reference genome sequence to enable pig genetics and genomics research.</title>
        <authorList>
            <person name="Warr A."/>
            <person name="Affara N."/>
            <person name="Aken B."/>
            <person name="Beiki H."/>
            <person name="Bickhart D.M."/>
            <person name="Billis K."/>
            <person name="Chow W."/>
            <person name="Eory L."/>
            <person name="Finlayson H.A."/>
            <person name="Flicek P."/>
            <person name="Giron C.G."/>
            <person name="Griffin D.K."/>
            <person name="Hall R."/>
            <person name="Hannum G."/>
            <person name="Hourlier T."/>
            <person name="Howe K."/>
            <person name="Hume D.A."/>
            <person name="Izuogu O."/>
            <person name="Kim K."/>
            <person name="Koren S."/>
            <person name="Liu H."/>
            <person name="Manchanda N."/>
            <person name="Martin F.J."/>
            <person name="Nonneman D.J."/>
            <person name="O'Connor R.E."/>
            <person name="Phillippy A.M."/>
            <person name="Rohrer G.A."/>
            <person name="Rosen B.D."/>
            <person name="Rund L.A."/>
            <person name="Sargent C.A."/>
            <person name="Schook L.B."/>
            <person name="Schroeder S.G."/>
            <person name="Schwartz A.S."/>
            <person name="Skinner B.M."/>
            <person name="Talbot R."/>
            <person name="Tseng E."/>
            <person name="Tuggle C.K."/>
            <person name="Watson M."/>
            <person name="Smith T.P.L."/>
            <person name="Archibald A.L."/>
        </authorList>
    </citation>
    <scope>NUCLEOTIDE SEQUENCE [LARGE SCALE GENOMIC DNA]</scope>
    <source>
        <strain evidence="1">Duroc</strain>
    </source>
</reference>
<dbReference type="GO" id="GO:0038023">
    <property type="term" value="F:signaling receptor activity"/>
    <property type="evidence" value="ECO:0007669"/>
    <property type="project" value="InterPro"/>
</dbReference>
<sequence length="142" mass="15773">MVAPSSMAGSGKKWSESTFGSLWTQSSHVHSSTVYSRPLESSVSAPIRPSLPLPRSSNQPGFLSSSLSGPELLFLSKNIKMKTVKETIKLRPKQVQRITFVPFTELKKCQRENELITSYSHPVKVVFFSLSLPNALALTFKF</sequence>
<dbReference type="PANTHER" id="PTHR20437">
    <property type="entry name" value="TUMOR NECROSIS FACTOR RECEPTOR SUBFAMILY MEMBER 13/17"/>
    <property type="match status" value="1"/>
</dbReference>